<feature type="domain" description="Adenosine deaminase" evidence="9">
    <location>
        <begin position="12"/>
        <end position="336"/>
    </location>
</feature>
<dbReference type="FunFam" id="3.20.20.140:FF:000033">
    <property type="entry name" value="Adenosine deaminase-like protein"/>
    <property type="match status" value="1"/>
</dbReference>
<evidence type="ECO:0000256" key="3">
    <source>
        <dbReference type="ARBA" id="ARBA00011245"/>
    </source>
</evidence>
<dbReference type="InterPro" id="IPR001365">
    <property type="entry name" value="A_deaminase_dom"/>
</dbReference>
<evidence type="ECO:0000256" key="1">
    <source>
        <dbReference type="ARBA" id="ARBA00001947"/>
    </source>
</evidence>
<evidence type="ECO:0000259" key="9">
    <source>
        <dbReference type="Pfam" id="PF00962"/>
    </source>
</evidence>
<organism evidence="10">
    <name type="scientific">Phallusia mammillata</name>
    <dbReference type="NCBI Taxonomy" id="59560"/>
    <lineage>
        <taxon>Eukaryota</taxon>
        <taxon>Metazoa</taxon>
        <taxon>Chordata</taxon>
        <taxon>Tunicata</taxon>
        <taxon>Ascidiacea</taxon>
        <taxon>Phlebobranchia</taxon>
        <taxon>Ascidiidae</taxon>
        <taxon>Phallusia</taxon>
    </lineage>
</organism>
<comment type="similarity">
    <text evidence="2">Belongs to the metallo-dependent hydrolases superfamily. Adenosine and AMP deaminases family.</text>
</comment>
<keyword evidence="7" id="KW-0546">Nucleotide metabolism</keyword>
<dbReference type="GO" id="GO:0004000">
    <property type="term" value="F:adenosine deaminase activity"/>
    <property type="evidence" value="ECO:0007669"/>
    <property type="project" value="TreeGrafter"/>
</dbReference>
<dbReference type="GO" id="GO:0046103">
    <property type="term" value="P:inosine biosynthetic process"/>
    <property type="evidence" value="ECO:0007669"/>
    <property type="project" value="TreeGrafter"/>
</dbReference>
<evidence type="ECO:0000256" key="7">
    <source>
        <dbReference type="ARBA" id="ARBA00023080"/>
    </source>
</evidence>
<keyword evidence="6" id="KW-0862">Zinc</keyword>
<accession>A0A6F9D5B0</accession>
<evidence type="ECO:0000313" key="10">
    <source>
        <dbReference type="EMBL" id="CAB3220010.1"/>
    </source>
</evidence>
<reference evidence="10" key="1">
    <citation type="submission" date="2020-04" db="EMBL/GenBank/DDBJ databases">
        <authorList>
            <person name="Neveu A P."/>
        </authorList>
    </citation>
    <scope>NUCLEOTIDE SEQUENCE</scope>
    <source>
        <tissue evidence="10">Whole embryo</tissue>
    </source>
</reference>
<evidence type="ECO:0000256" key="5">
    <source>
        <dbReference type="ARBA" id="ARBA00022801"/>
    </source>
</evidence>
<comment type="subunit">
    <text evidence="3">Monomer.</text>
</comment>
<proteinExistence type="evidence at transcript level"/>
<name>A0A6F9D5B0_9ASCI</name>
<evidence type="ECO:0000256" key="2">
    <source>
        <dbReference type="ARBA" id="ARBA00006676"/>
    </source>
</evidence>
<dbReference type="PANTHER" id="PTHR11409">
    <property type="entry name" value="ADENOSINE DEAMINASE"/>
    <property type="match status" value="1"/>
</dbReference>
<evidence type="ECO:0000256" key="8">
    <source>
        <dbReference type="ARBA" id="ARBA00048787"/>
    </source>
</evidence>
<comment type="cofactor">
    <cofactor evidence="1">
        <name>Zn(2+)</name>
        <dbReference type="ChEBI" id="CHEBI:29105"/>
    </cofactor>
</comment>
<dbReference type="EMBL" id="LR782725">
    <property type="protein sequence ID" value="CAB3220010.1"/>
    <property type="molecule type" value="mRNA"/>
</dbReference>
<comment type="catalytic activity">
    <reaction evidence="8">
        <text>N(6)-methyl-AMP + H2O + H(+) = IMP + methylamine</text>
        <dbReference type="Rhea" id="RHEA:16001"/>
        <dbReference type="ChEBI" id="CHEBI:15377"/>
        <dbReference type="ChEBI" id="CHEBI:15378"/>
        <dbReference type="ChEBI" id="CHEBI:58053"/>
        <dbReference type="ChEBI" id="CHEBI:59338"/>
        <dbReference type="ChEBI" id="CHEBI:144842"/>
    </reaction>
    <physiologicalReaction direction="left-to-right" evidence="8">
        <dbReference type="Rhea" id="RHEA:16002"/>
    </physiologicalReaction>
</comment>
<dbReference type="InterPro" id="IPR032466">
    <property type="entry name" value="Metal_Hydrolase"/>
</dbReference>
<dbReference type="AlphaFoldDB" id="A0A6F9D5B0"/>
<keyword evidence="4" id="KW-0479">Metal-binding</keyword>
<protein>
    <submittedName>
        <fullName evidence="10">Adenosine deaminase-like protein</fullName>
    </submittedName>
</protein>
<keyword evidence="5" id="KW-0378">Hydrolase</keyword>
<evidence type="ECO:0000256" key="4">
    <source>
        <dbReference type="ARBA" id="ARBA00022723"/>
    </source>
</evidence>
<dbReference type="CDD" id="cd00443">
    <property type="entry name" value="ADA_AMPD"/>
    <property type="match status" value="1"/>
</dbReference>
<dbReference type="SUPFAM" id="SSF51556">
    <property type="entry name" value="Metallo-dependent hydrolases"/>
    <property type="match status" value="1"/>
</dbReference>
<dbReference type="InterPro" id="IPR006330">
    <property type="entry name" value="Ado/ade_deaminase"/>
</dbReference>
<dbReference type="PANTHER" id="PTHR11409:SF42">
    <property type="entry name" value="ADENOSINE DEAMINASE-LIKE PROTEIN"/>
    <property type="match status" value="1"/>
</dbReference>
<sequence>MAVDLDFCGKLPKVELHAHLGGSLSEKTVQGLLSGKPGIDQSAARVVIGKGHQRTMDECFEMFRILHEIVDSADMVKQATKDVINDFAMDGVQYLELRSTPRDNPKTGLNKRSYIESVLSGINEYEHDNVNNNRCIDVRYLPSLDRGQNIENAFETVKLAEEFKVSSSKVVGIDLSGNPYQGNIGEFLPPLNLARRAELKLSIHTAEVPGYLDDDWKLLQVLPERIGHGTYIIDRDKSHEMVLKNKIPLELCISSNIKTQTSPLDHRKHHITTWLESKHPCVVCTDDKGVFSTTLSYEYSLAASALGYKRSEMFKLSYDAIDHIFADENTKENLRKSFLEIKPGLLAN</sequence>
<dbReference type="GO" id="GO:0009117">
    <property type="term" value="P:nucleotide metabolic process"/>
    <property type="evidence" value="ECO:0007669"/>
    <property type="project" value="UniProtKB-KW"/>
</dbReference>
<dbReference type="GO" id="GO:0046872">
    <property type="term" value="F:metal ion binding"/>
    <property type="evidence" value="ECO:0007669"/>
    <property type="project" value="UniProtKB-KW"/>
</dbReference>
<dbReference type="Pfam" id="PF00962">
    <property type="entry name" value="A_deaminase"/>
    <property type="match status" value="1"/>
</dbReference>
<dbReference type="GO" id="GO:0006154">
    <property type="term" value="P:adenosine catabolic process"/>
    <property type="evidence" value="ECO:0007669"/>
    <property type="project" value="TreeGrafter"/>
</dbReference>
<evidence type="ECO:0000256" key="6">
    <source>
        <dbReference type="ARBA" id="ARBA00022833"/>
    </source>
</evidence>
<gene>
    <name evidence="10" type="primary">Adat3-001</name>
</gene>
<dbReference type="Gene3D" id="3.20.20.140">
    <property type="entry name" value="Metal-dependent hydrolases"/>
    <property type="match status" value="1"/>
</dbReference>